<evidence type="ECO:0000313" key="1">
    <source>
        <dbReference type="EMBL" id="CEO90619.1"/>
    </source>
</evidence>
<sequence length="172" mass="19633">MSEFNSCAGLVNEKDINAAIAAYHHAIAEGKDPFQVMLEMQTGLQVALSEKFDWVPNPTKLETCGEMLDWMQRMDDAIADETRELYTSLGGMSNGKDASAIWKMWKKNHGEARARKFSELSPEDQLEVKFEFVDAIHFILSKMIPLGIDAQELFILYYLKNAENFARQERGY</sequence>
<dbReference type="EMBL" id="HE978309">
    <property type="protein sequence ID" value="CEO90619.1"/>
    <property type="molecule type" value="Genomic_DNA"/>
</dbReference>
<reference evidence="1 2" key="1">
    <citation type="submission" date="2012-08" db="EMBL/GenBank/DDBJ databases">
        <title>Selection and characterization of a candidate therapeutic bacteriophage that lyses the German Escherichia coli O104:H4 outbreak strain.</title>
        <authorList>
            <person name="Merabishvilli M."/>
            <person name="De Vos D."/>
            <person name="Verbeken G."/>
            <person name="Kropinski A."/>
            <person name="Vandenheuvel D."/>
            <person name="Lavigne R."/>
            <person name="Wattiau P."/>
            <person name="Mast J."/>
            <person name="Ragimbeau C."/>
            <person name="Mossong J."/>
            <person name="Scheres J."/>
            <person name="Chanishvili N."/>
            <person name="Vaneechoutte M."/>
            <person name="Pirnay J.P."/>
        </authorList>
    </citation>
    <scope>NUCLEOTIDE SEQUENCE [LARGE SCALE GENOMIC DNA]</scope>
</reference>
<gene>
    <name evidence="1" type="ORF">BN201_0016</name>
</gene>
<dbReference type="OrthoDB" id="9623at10239"/>
<accession>A0A0B7MIY7</accession>
<name>A0A0B7MIY7_9CAUD</name>
<evidence type="ECO:0000313" key="2">
    <source>
        <dbReference type="Proteomes" id="UP000203896"/>
    </source>
</evidence>
<dbReference type="RefSeq" id="YP_009118699.1">
    <property type="nucleotide sequence ID" value="NC_025425.1"/>
</dbReference>
<dbReference type="Gene3D" id="1.10.4010.10">
    <property type="entry name" value="Type II deoxyuridine triphosphatase"/>
    <property type="match status" value="1"/>
</dbReference>
<dbReference type="Proteomes" id="UP000203896">
    <property type="component" value="Segment"/>
</dbReference>
<dbReference type="KEGG" id="vg:23301312"/>
<organism evidence="1 2">
    <name type="scientific">Enterobacteria phage GEC-3S</name>
    <dbReference type="NCBI Taxonomy" id="1222338"/>
    <lineage>
        <taxon>Viruses</taxon>
        <taxon>Duplodnaviria</taxon>
        <taxon>Heunggongvirae</taxon>
        <taxon>Uroviricota</taxon>
        <taxon>Caudoviricetes</taxon>
        <taxon>Pantevenvirales</taxon>
        <taxon>Straboviridae</taxon>
        <taxon>Krischvirus</taxon>
        <taxon>Krischvirus gec3s</taxon>
    </lineage>
</organism>
<keyword evidence="2" id="KW-1185">Reference proteome</keyword>
<dbReference type="SUPFAM" id="SSF101386">
    <property type="entry name" value="all-alpha NTP pyrophosphatases"/>
    <property type="match status" value="1"/>
</dbReference>
<proteinExistence type="predicted"/>
<dbReference type="GeneID" id="23301312"/>
<protein>
    <submittedName>
        <fullName evidence="1">Putative dCTPase</fullName>
    </submittedName>
</protein>